<protein>
    <submittedName>
        <fullName evidence="2">Putative phage excisionase</fullName>
    </submittedName>
</protein>
<accession>A0A087BB61</accession>
<evidence type="ECO:0000313" key="3">
    <source>
        <dbReference type="Proteomes" id="UP000029052"/>
    </source>
</evidence>
<sequence>MKTSDLYLEVMQRIGASTDPDNMTMSVDEAAAYTGMSKGQMAMQRSRNTGAFYIKIGKRVLYRKADLDAFLASKVVKTSDAIAA</sequence>
<keyword evidence="3" id="KW-1185">Reference proteome</keyword>
<dbReference type="InterPro" id="IPR038148">
    <property type="entry name" value="Tn1545/Tn916_Xis"/>
</dbReference>
<dbReference type="AlphaFoldDB" id="A0A087BB61"/>
<evidence type="ECO:0000259" key="1">
    <source>
        <dbReference type="Pfam" id="PF12728"/>
    </source>
</evidence>
<dbReference type="EMBL" id="JGZB01000004">
    <property type="protein sequence ID" value="KFI68261.1"/>
    <property type="molecule type" value="Genomic_DNA"/>
</dbReference>
<evidence type="ECO:0000313" key="2">
    <source>
        <dbReference type="EMBL" id="KFI68261.1"/>
    </source>
</evidence>
<dbReference type="STRING" id="1692.BMAGN_0212"/>
<dbReference type="RefSeq" id="WP_022860018.1">
    <property type="nucleotide sequence ID" value="NZ_JGZB01000004.1"/>
</dbReference>
<proteinExistence type="predicted"/>
<feature type="domain" description="Helix-turn-helix" evidence="1">
    <location>
        <begin position="25"/>
        <end position="74"/>
    </location>
</feature>
<dbReference type="Pfam" id="PF12728">
    <property type="entry name" value="HTH_17"/>
    <property type="match status" value="1"/>
</dbReference>
<organism evidence="2 3">
    <name type="scientific">Bifidobacterium magnum</name>
    <dbReference type="NCBI Taxonomy" id="1692"/>
    <lineage>
        <taxon>Bacteria</taxon>
        <taxon>Bacillati</taxon>
        <taxon>Actinomycetota</taxon>
        <taxon>Actinomycetes</taxon>
        <taxon>Bifidobacteriales</taxon>
        <taxon>Bifidobacteriaceae</taxon>
        <taxon>Bifidobacterium</taxon>
    </lineage>
</organism>
<name>A0A087BB61_9BIFI</name>
<dbReference type="InterPro" id="IPR041657">
    <property type="entry name" value="HTH_17"/>
</dbReference>
<dbReference type="Proteomes" id="UP000029052">
    <property type="component" value="Unassembled WGS sequence"/>
</dbReference>
<dbReference type="Gene3D" id="3.90.105.50">
    <property type="match status" value="1"/>
</dbReference>
<comment type="caution">
    <text evidence="2">The sequence shown here is derived from an EMBL/GenBank/DDBJ whole genome shotgun (WGS) entry which is preliminary data.</text>
</comment>
<gene>
    <name evidence="2" type="ORF">BMAGN_0212</name>
</gene>
<reference evidence="2 3" key="1">
    <citation type="submission" date="2014-03" db="EMBL/GenBank/DDBJ databases">
        <title>Genomics of Bifidobacteria.</title>
        <authorList>
            <person name="Ventura M."/>
            <person name="Milani C."/>
            <person name="Lugli G.A."/>
        </authorList>
    </citation>
    <scope>NUCLEOTIDE SEQUENCE [LARGE SCALE GENOMIC DNA]</scope>
    <source>
        <strain evidence="2 3">LMG 11591</strain>
    </source>
</reference>